<dbReference type="EnsemblMetazoa" id="XM_022789390">
    <property type="protein sequence ID" value="XP_022645125"/>
    <property type="gene ID" value="LOC111243573"/>
</dbReference>
<dbReference type="PANTHER" id="PTHR10983:SF2">
    <property type="entry name" value="ACYL-COA:LYSOPHOSPHATIDYLGLYCEROL ACYLTRANSFERASE 1"/>
    <property type="match status" value="1"/>
</dbReference>
<dbReference type="EnsemblMetazoa" id="XM_022789389">
    <property type="protein sequence ID" value="XP_022645124"/>
    <property type="gene ID" value="LOC111243573"/>
</dbReference>
<evidence type="ECO:0000313" key="6">
    <source>
        <dbReference type="EnsemblMetazoa" id="XP_022645124"/>
    </source>
</evidence>
<accession>A0A7M7J0D1</accession>
<dbReference type="OrthoDB" id="5920068at2759"/>
<dbReference type="AlphaFoldDB" id="A0A7M7J0D1"/>
<reference evidence="6" key="1">
    <citation type="submission" date="2021-01" db="UniProtKB">
        <authorList>
            <consortium name="EnsemblMetazoa"/>
        </authorList>
    </citation>
    <scope>IDENTIFICATION</scope>
</reference>
<organism evidence="6 7">
    <name type="scientific">Varroa destructor</name>
    <name type="common">Honeybee mite</name>
    <dbReference type="NCBI Taxonomy" id="109461"/>
    <lineage>
        <taxon>Eukaryota</taxon>
        <taxon>Metazoa</taxon>
        <taxon>Ecdysozoa</taxon>
        <taxon>Arthropoda</taxon>
        <taxon>Chelicerata</taxon>
        <taxon>Arachnida</taxon>
        <taxon>Acari</taxon>
        <taxon>Parasitiformes</taxon>
        <taxon>Mesostigmata</taxon>
        <taxon>Gamasina</taxon>
        <taxon>Dermanyssoidea</taxon>
        <taxon>Varroidae</taxon>
        <taxon>Varroa</taxon>
    </lineage>
</organism>
<dbReference type="GO" id="GO:0016746">
    <property type="term" value="F:acyltransferase activity"/>
    <property type="evidence" value="ECO:0007669"/>
    <property type="project" value="UniProtKB-KW"/>
</dbReference>
<evidence type="ECO:0000313" key="7">
    <source>
        <dbReference type="Proteomes" id="UP000594260"/>
    </source>
</evidence>
<dbReference type="RefSeq" id="XP_022645126.1">
    <property type="nucleotide sequence ID" value="XM_022789391.1"/>
</dbReference>
<feature type="transmembrane region" description="Helical" evidence="4">
    <location>
        <begin position="409"/>
        <end position="429"/>
    </location>
</feature>
<dbReference type="Pfam" id="PF01553">
    <property type="entry name" value="Acyltransferase"/>
    <property type="match status" value="1"/>
</dbReference>
<dbReference type="KEGG" id="vde:111243573"/>
<dbReference type="Pfam" id="PF16076">
    <property type="entry name" value="Acyltransf_C"/>
    <property type="match status" value="1"/>
</dbReference>
<comment type="similarity">
    <text evidence="1">Belongs to the 1-acyl-sn-glycerol-3-phosphate acyltransferase family.</text>
</comment>
<dbReference type="SMART" id="SM00563">
    <property type="entry name" value="PlsC"/>
    <property type="match status" value="1"/>
</dbReference>
<dbReference type="SUPFAM" id="SSF69593">
    <property type="entry name" value="Glycerol-3-phosphate (1)-acyltransferase"/>
    <property type="match status" value="1"/>
</dbReference>
<keyword evidence="4" id="KW-0812">Transmembrane</keyword>
<dbReference type="OMA" id="EMGDDIT"/>
<dbReference type="Proteomes" id="UP000594260">
    <property type="component" value="Unplaced"/>
</dbReference>
<evidence type="ECO:0000256" key="2">
    <source>
        <dbReference type="ARBA" id="ARBA00022679"/>
    </source>
</evidence>
<keyword evidence="4" id="KW-1133">Transmembrane helix</keyword>
<keyword evidence="2" id="KW-0808">Transferase</keyword>
<keyword evidence="4" id="KW-0472">Membrane</keyword>
<sequence length="438" mass="50755">MIRGVELAQYRSNMRWWRNKKEMQVAQVLAQLQCVLRAALVLFNNIYCIPTYLVWMWAILLPFRETRIYIWIEKILYRHLLLMVGYWSFSAGYTIHEVGDDVEDLFDKRTLLVANHQSTADVPLIMSCLQVKRNVCNHVMWIMDAMFKFTNFGVVSVTHGDFFITQGKDTRQSQLTTFRQHLLNVYLPRRLGWLVIFPEGGFLHKRLESSQRYAANNGYPKLDYVTLPRVGATKLALETLTDPDVLKGQPAVEYLLDLTIGYPGAPARPLDILAIATGYRKPHIVHFHYRKYAVKDVPFGDGDALIAWMYERWVEKEQLLKHFYEHGSFPSAHAEDECSTGIPLSSSHSLSERSIEGARHAILVDESRDNLPMEREVVAPRPAVDPNRREQFSPLTRAERPRPVELSHVYVLFIHVCWILSSMFHLYLYRSLKAVVFG</sequence>
<protein>
    <recommendedName>
        <fullName evidence="5">Phospholipid/glycerol acyltransferase domain-containing protein</fullName>
    </recommendedName>
</protein>
<dbReference type="EnsemblMetazoa" id="XM_022789391">
    <property type="protein sequence ID" value="XP_022645126"/>
    <property type="gene ID" value="LOC111243573"/>
</dbReference>
<evidence type="ECO:0000256" key="4">
    <source>
        <dbReference type="SAM" id="Phobius"/>
    </source>
</evidence>
<dbReference type="InParanoid" id="A0A7M7J0D1"/>
<dbReference type="GeneID" id="111243573"/>
<dbReference type="GO" id="GO:0005783">
    <property type="term" value="C:endoplasmic reticulum"/>
    <property type="evidence" value="ECO:0007669"/>
    <property type="project" value="TreeGrafter"/>
</dbReference>
<evidence type="ECO:0000259" key="5">
    <source>
        <dbReference type="SMART" id="SM00563"/>
    </source>
</evidence>
<dbReference type="InterPro" id="IPR032098">
    <property type="entry name" value="Acyltransf_C"/>
</dbReference>
<dbReference type="CDD" id="cd07990">
    <property type="entry name" value="LPLAT_LCLAT1-like"/>
    <property type="match status" value="1"/>
</dbReference>
<dbReference type="RefSeq" id="XP_022645124.1">
    <property type="nucleotide sequence ID" value="XM_022789389.1"/>
</dbReference>
<dbReference type="RefSeq" id="XP_022645125.1">
    <property type="nucleotide sequence ID" value="XM_022789390.1"/>
</dbReference>
<dbReference type="GO" id="GO:0036149">
    <property type="term" value="P:phosphatidylinositol acyl-chain remodeling"/>
    <property type="evidence" value="ECO:0007669"/>
    <property type="project" value="TreeGrafter"/>
</dbReference>
<proteinExistence type="inferred from homology"/>
<evidence type="ECO:0000256" key="1">
    <source>
        <dbReference type="ARBA" id="ARBA00008655"/>
    </source>
</evidence>
<evidence type="ECO:0000256" key="3">
    <source>
        <dbReference type="ARBA" id="ARBA00023315"/>
    </source>
</evidence>
<feature type="domain" description="Phospholipid/glycerol acyltransferase" evidence="5">
    <location>
        <begin position="110"/>
        <end position="234"/>
    </location>
</feature>
<keyword evidence="3" id="KW-0012">Acyltransferase</keyword>
<dbReference type="InterPro" id="IPR002123">
    <property type="entry name" value="Plipid/glycerol_acylTrfase"/>
</dbReference>
<dbReference type="PANTHER" id="PTHR10983">
    <property type="entry name" value="1-ACYLGLYCEROL-3-PHOSPHATE ACYLTRANSFERASE-RELATED"/>
    <property type="match status" value="1"/>
</dbReference>
<keyword evidence="7" id="KW-1185">Reference proteome</keyword>
<name>A0A7M7J0D1_VARDE</name>
<feature type="transmembrane region" description="Helical" evidence="4">
    <location>
        <begin position="47"/>
        <end position="63"/>
    </location>
</feature>